<keyword evidence="3" id="KW-0597">Phosphoprotein</keyword>
<evidence type="ECO:0000256" key="6">
    <source>
        <dbReference type="ARBA" id="ARBA00023235"/>
    </source>
</evidence>
<dbReference type="InterPro" id="IPR005841">
    <property type="entry name" value="Alpha-D-phosphohexomutase_SF"/>
</dbReference>
<feature type="domain" description="Alpha-D-phosphohexomutase alpha/beta/alpha" evidence="10">
    <location>
        <begin position="152"/>
        <end position="252"/>
    </location>
</feature>
<evidence type="ECO:0000256" key="7">
    <source>
        <dbReference type="RuleBase" id="RU004326"/>
    </source>
</evidence>
<feature type="domain" description="Alpha-D-phosphohexomutase alpha/beta/alpha" evidence="9">
    <location>
        <begin position="6"/>
        <end position="132"/>
    </location>
</feature>
<dbReference type="InterPro" id="IPR005843">
    <property type="entry name" value="A-D-PHexomutase_C"/>
</dbReference>
<dbReference type="GO" id="GO:0005975">
    <property type="term" value="P:carbohydrate metabolic process"/>
    <property type="evidence" value="ECO:0007669"/>
    <property type="project" value="InterPro"/>
</dbReference>
<dbReference type="EMBL" id="MFFM01000038">
    <property type="protein sequence ID" value="OGF10452.1"/>
    <property type="molecule type" value="Genomic_DNA"/>
</dbReference>
<dbReference type="PANTHER" id="PTHR43771:SF1">
    <property type="entry name" value="PHOSPHOMANNOMUTASE"/>
    <property type="match status" value="1"/>
</dbReference>
<evidence type="ECO:0000256" key="5">
    <source>
        <dbReference type="ARBA" id="ARBA00022842"/>
    </source>
</evidence>
<gene>
    <name evidence="12" type="ORF">A2024_08845</name>
</gene>
<dbReference type="SUPFAM" id="SSF55957">
    <property type="entry name" value="Phosphoglucomutase, C-terminal domain"/>
    <property type="match status" value="1"/>
</dbReference>
<keyword evidence="5 7" id="KW-0460">Magnesium</keyword>
<organism evidence="12 13">
    <name type="scientific">Candidatus Edwardsbacteria bacterium GWF2_54_11</name>
    <dbReference type="NCBI Taxonomy" id="1817851"/>
    <lineage>
        <taxon>Bacteria</taxon>
        <taxon>Candidatus Edwardsiibacteriota</taxon>
    </lineage>
</organism>
<dbReference type="SUPFAM" id="SSF53738">
    <property type="entry name" value="Phosphoglucomutase, first 3 domains"/>
    <property type="match status" value="3"/>
</dbReference>
<dbReference type="CDD" id="cd03089">
    <property type="entry name" value="PMM_PGM"/>
    <property type="match status" value="1"/>
</dbReference>
<evidence type="ECO:0000259" key="10">
    <source>
        <dbReference type="Pfam" id="PF02879"/>
    </source>
</evidence>
<name>A0A1F5R7N8_9BACT</name>
<dbReference type="InterPro" id="IPR016066">
    <property type="entry name" value="A-D-PHexomutase_CS"/>
</dbReference>
<dbReference type="PANTHER" id="PTHR43771">
    <property type="entry name" value="PHOSPHOMANNOMUTASE"/>
    <property type="match status" value="1"/>
</dbReference>
<proteinExistence type="inferred from homology"/>
<feature type="domain" description="Alpha-D-phosphohexomutase C-terminal" evidence="8">
    <location>
        <begin position="371"/>
        <end position="441"/>
    </location>
</feature>
<dbReference type="Gene3D" id="3.40.120.10">
    <property type="entry name" value="Alpha-D-Glucose-1,6-Bisphosphate, subunit A, domain 3"/>
    <property type="match status" value="3"/>
</dbReference>
<dbReference type="GO" id="GO:0000287">
    <property type="term" value="F:magnesium ion binding"/>
    <property type="evidence" value="ECO:0007669"/>
    <property type="project" value="InterPro"/>
</dbReference>
<dbReference type="PRINTS" id="PR00509">
    <property type="entry name" value="PGMPMM"/>
</dbReference>
<reference evidence="12 13" key="1">
    <citation type="journal article" date="2016" name="Nat. Commun.">
        <title>Thousands of microbial genomes shed light on interconnected biogeochemical processes in an aquifer system.</title>
        <authorList>
            <person name="Anantharaman K."/>
            <person name="Brown C.T."/>
            <person name="Hug L.A."/>
            <person name="Sharon I."/>
            <person name="Castelle C.J."/>
            <person name="Probst A.J."/>
            <person name="Thomas B.C."/>
            <person name="Singh A."/>
            <person name="Wilkins M.J."/>
            <person name="Karaoz U."/>
            <person name="Brodie E.L."/>
            <person name="Williams K.H."/>
            <person name="Hubbard S.S."/>
            <person name="Banfield J.F."/>
        </authorList>
    </citation>
    <scope>NUCLEOTIDE SEQUENCE [LARGE SCALE GENOMIC DNA]</scope>
</reference>
<dbReference type="Gene3D" id="3.30.310.50">
    <property type="entry name" value="Alpha-D-phosphohexomutase, C-terminal domain"/>
    <property type="match status" value="1"/>
</dbReference>
<dbReference type="InterPro" id="IPR005844">
    <property type="entry name" value="A-D-PHexomutase_a/b/a-I"/>
</dbReference>
<sequence length="448" mass="49104">MAVNPKIFKAYDIRGIYPTEWDDDQAREIGRALVDHLKCREVAVGRDMRTSSDAVFAALAQGITAQGADVVDLGKVSTDGLYFAVGKYGYQAGVMITASHNPKEYNGLKICKKDAIPLSGDQGLDQMRDLINQGQLKDNAIKGSITSRDISEAYINHCLTFIDATKIKPYRIAVDAGNGMAGQTVPPLFAKLPGELIPLFFELDGSFPNHPASPIEPENIAALQARVTAEKCDFGAAFDGDADRMFLIDEKGRALGGSDIAGLVSKMLLKKKPGSTVLYNAICSRCVPETVAKAGGKSIRSRVGHALIKPLMRQENAIFGGEHSGHFYFRDFWFADSGLIAFLVCWQLISEEGKLLSELVAEIDPYHRINETNSQVEDIPAKLAELESIYQNKGAELDHLDGLTVSYKDWWANIRPSNTEPLLRLNVEANSRALLEDKSAELLNIIRS</sequence>
<comment type="similarity">
    <text evidence="2 7">Belongs to the phosphohexose mutase family.</text>
</comment>
<evidence type="ECO:0000313" key="12">
    <source>
        <dbReference type="EMBL" id="OGF10452.1"/>
    </source>
</evidence>
<dbReference type="Pfam" id="PF02880">
    <property type="entry name" value="PGM_PMM_III"/>
    <property type="match status" value="1"/>
</dbReference>
<dbReference type="InterPro" id="IPR005846">
    <property type="entry name" value="A-D-PHexomutase_a/b/a-III"/>
</dbReference>
<comment type="caution">
    <text evidence="12">The sequence shown here is derived from an EMBL/GenBank/DDBJ whole genome shotgun (WGS) entry which is preliminary data.</text>
</comment>
<comment type="cofactor">
    <cofactor evidence="1">
        <name>Mg(2+)</name>
        <dbReference type="ChEBI" id="CHEBI:18420"/>
    </cofactor>
</comment>
<evidence type="ECO:0000259" key="8">
    <source>
        <dbReference type="Pfam" id="PF00408"/>
    </source>
</evidence>
<evidence type="ECO:0000256" key="1">
    <source>
        <dbReference type="ARBA" id="ARBA00001946"/>
    </source>
</evidence>
<dbReference type="InterPro" id="IPR016055">
    <property type="entry name" value="A-D-PHexomutase_a/b/a-I/II/III"/>
</dbReference>
<dbReference type="InterPro" id="IPR036900">
    <property type="entry name" value="A-D-PHexomutase_C_sf"/>
</dbReference>
<feature type="domain" description="Alpha-D-phosphohexomutase alpha/beta/alpha" evidence="11">
    <location>
        <begin position="257"/>
        <end position="364"/>
    </location>
</feature>
<evidence type="ECO:0000256" key="3">
    <source>
        <dbReference type="ARBA" id="ARBA00022553"/>
    </source>
</evidence>
<dbReference type="Pfam" id="PF02879">
    <property type="entry name" value="PGM_PMM_II"/>
    <property type="match status" value="1"/>
</dbReference>
<evidence type="ECO:0000259" key="9">
    <source>
        <dbReference type="Pfam" id="PF02878"/>
    </source>
</evidence>
<evidence type="ECO:0000259" key="11">
    <source>
        <dbReference type="Pfam" id="PF02880"/>
    </source>
</evidence>
<dbReference type="AlphaFoldDB" id="A0A1F5R7N8"/>
<keyword evidence="6" id="KW-0413">Isomerase</keyword>
<dbReference type="GO" id="GO:0016868">
    <property type="term" value="F:intramolecular phosphotransferase activity"/>
    <property type="evidence" value="ECO:0007669"/>
    <property type="project" value="InterPro"/>
</dbReference>
<evidence type="ECO:0000313" key="13">
    <source>
        <dbReference type="Proteomes" id="UP000177230"/>
    </source>
</evidence>
<keyword evidence="4 7" id="KW-0479">Metal-binding</keyword>
<evidence type="ECO:0000256" key="4">
    <source>
        <dbReference type="ARBA" id="ARBA00022723"/>
    </source>
</evidence>
<evidence type="ECO:0000256" key="2">
    <source>
        <dbReference type="ARBA" id="ARBA00010231"/>
    </source>
</evidence>
<dbReference type="Pfam" id="PF00408">
    <property type="entry name" value="PGM_PMM_IV"/>
    <property type="match status" value="1"/>
</dbReference>
<dbReference type="Pfam" id="PF02878">
    <property type="entry name" value="PGM_PMM_I"/>
    <property type="match status" value="1"/>
</dbReference>
<dbReference type="Proteomes" id="UP000177230">
    <property type="component" value="Unassembled WGS sequence"/>
</dbReference>
<accession>A0A1F5R7N8</accession>
<protein>
    <submittedName>
        <fullName evidence="12">Phosphomannomutase/phosphoglucomutase</fullName>
    </submittedName>
</protein>
<dbReference type="PROSITE" id="PS00710">
    <property type="entry name" value="PGM_PMM"/>
    <property type="match status" value="1"/>
</dbReference>
<dbReference type="InterPro" id="IPR005845">
    <property type="entry name" value="A-D-PHexomutase_a/b/a-II"/>
</dbReference>